<evidence type="ECO:0000313" key="1">
    <source>
        <dbReference type="EMBL" id="KAI3770925.1"/>
    </source>
</evidence>
<reference evidence="1 2" key="2">
    <citation type="journal article" date="2022" name="Mol. Ecol. Resour.">
        <title>The genomes of chicory, endive, great burdock and yacon provide insights into Asteraceae paleo-polyploidization history and plant inulin production.</title>
        <authorList>
            <person name="Fan W."/>
            <person name="Wang S."/>
            <person name="Wang H."/>
            <person name="Wang A."/>
            <person name="Jiang F."/>
            <person name="Liu H."/>
            <person name="Zhao H."/>
            <person name="Xu D."/>
            <person name="Zhang Y."/>
        </authorList>
    </citation>
    <scope>NUCLEOTIDE SEQUENCE [LARGE SCALE GENOMIC DNA]</scope>
    <source>
        <strain evidence="2">cv. Niubang</strain>
    </source>
</reference>
<organism evidence="1 2">
    <name type="scientific">Arctium lappa</name>
    <name type="common">Greater burdock</name>
    <name type="synonym">Lappa major</name>
    <dbReference type="NCBI Taxonomy" id="4217"/>
    <lineage>
        <taxon>Eukaryota</taxon>
        <taxon>Viridiplantae</taxon>
        <taxon>Streptophyta</taxon>
        <taxon>Embryophyta</taxon>
        <taxon>Tracheophyta</taxon>
        <taxon>Spermatophyta</taxon>
        <taxon>Magnoliopsida</taxon>
        <taxon>eudicotyledons</taxon>
        <taxon>Gunneridae</taxon>
        <taxon>Pentapetalae</taxon>
        <taxon>asterids</taxon>
        <taxon>campanulids</taxon>
        <taxon>Asterales</taxon>
        <taxon>Asteraceae</taxon>
        <taxon>Carduoideae</taxon>
        <taxon>Cardueae</taxon>
        <taxon>Arctiinae</taxon>
        <taxon>Arctium</taxon>
    </lineage>
</organism>
<reference evidence="2" key="1">
    <citation type="journal article" date="2022" name="Mol. Ecol. Resour.">
        <title>The genomes of chicory, endive, great burdock and yacon provide insights into Asteraceae palaeo-polyploidization history and plant inulin production.</title>
        <authorList>
            <person name="Fan W."/>
            <person name="Wang S."/>
            <person name="Wang H."/>
            <person name="Wang A."/>
            <person name="Jiang F."/>
            <person name="Liu H."/>
            <person name="Zhao H."/>
            <person name="Xu D."/>
            <person name="Zhang Y."/>
        </authorList>
    </citation>
    <scope>NUCLEOTIDE SEQUENCE [LARGE SCALE GENOMIC DNA]</scope>
    <source>
        <strain evidence="2">cv. Niubang</strain>
    </source>
</reference>
<protein>
    <submittedName>
        <fullName evidence="1">Uncharacterized protein</fullName>
    </submittedName>
</protein>
<accession>A0ACB9FIE9</accession>
<evidence type="ECO:0000313" key="2">
    <source>
        <dbReference type="Proteomes" id="UP001055879"/>
    </source>
</evidence>
<dbReference type="EMBL" id="CM042047">
    <property type="protein sequence ID" value="KAI3770925.1"/>
    <property type="molecule type" value="Genomic_DNA"/>
</dbReference>
<comment type="caution">
    <text evidence="1">The sequence shown here is derived from an EMBL/GenBank/DDBJ whole genome shotgun (WGS) entry which is preliminary data.</text>
</comment>
<gene>
    <name evidence="1" type="ORF">L6452_02073</name>
</gene>
<keyword evidence="2" id="KW-1185">Reference proteome</keyword>
<name>A0ACB9FIE9_ARCLA</name>
<dbReference type="Proteomes" id="UP001055879">
    <property type="component" value="Linkage Group LG01"/>
</dbReference>
<sequence length="237" mass="25674">MGSSDNLAAIEPWMFRSTIGGGDSWYADAFSRDTETALTKALQQSFFTRQQHSDIIVSAPIPSSYMVKQQQNDYCSTTTSTITASGSGSEPETPGSKRRGPNLGVSSVGKTAKRKSRASKRSMTTFIQADPSNFRQMVQQVTGVKLEGNGGQMPVSTVVKPEALRQPFINKLHGLLPTLDTSRYLLDHHNNNINNNNTQRITVSGTGFSRPPAMADGGGGGIDFESFSSFPTLESWN</sequence>
<proteinExistence type="predicted"/>